<name>A0ABW2QC02_9MICO</name>
<evidence type="ECO:0000313" key="2">
    <source>
        <dbReference type="Proteomes" id="UP001596455"/>
    </source>
</evidence>
<evidence type="ECO:0008006" key="3">
    <source>
        <dbReference type="Google" id="ProtNLM"/>
    </source>
</evidence>
<comment type="caution">
    <text evidence="1">The sequence shown here is derived from an EMBL/GenBank/DDBJ whole genome shotgun (WGS) entry which is preliminary data.</text>
</comment>
<evidence type="ECO:0000313" key="1">
    <source>
        <dbReference type="EMBL" id="MFC7406018.1"/>
    </source>
</evidence>
<organism evidence="1 2">
    <name type="scientific">Georgenia alba</name>
    <dbReference type="NCBI Taxonomy" id="2233858"/>
    <lineage>
        <taxon>Bacteria</taxon>
        <taxon>Bacillati</taxon>
        <taxon>Actinomycetota</taxon>
        <taxon>Actinomycetes</taxon>
        <taxon>Micrococcales</taxon>
        <taxon>Bogoriellaceae</taxon>
        <taxon>Georgenia</taxon>
    </lineage>
</organism>
<gene>
    <name evidence="1" type="ORF">ACFQQL_12920</name>
</gene>
<sequence length="193" mass="20481">MAMEDELRAKLVKNPNDIDAFKALAELVRRHAAATAPADPLIADSHVSPRDRAADLAVWSLAEEIAGNPRSWYALVELARLSLHDDREGAMRRLGGACERDHSGVALAESVRMLREADLPGEGLGLGVGHWNAKEHVVEAGVQVIRAALDAHRPAEARRLLAALAADGQQAGTEDAVAQLEPEVTAAEAGSNA</sequence>
<protein>
    <recommendedName>
        <fullName evidence="3">HEAT repeat domain-containing protein</fullName>
    </recommendedName>
</protein>
<dbReference type="RefSeq" id="WP_382394985.1">
    <property type="nucleotide sequence ID" value="NZ_JBHTCQ010000002.1"/>
</dbReference>
<dbReference type="Proteomes" id="UP001596455">
    <property type="component" value="Unassembled WGS sequence"/>
</dbReference>
<dbReference type="EMBL" id="JBHTCQ010000002">
    <property type="protein sequence ID" value="MFC7406018.1"/>
    <property type="molecule type" value="Genomic_DNA"/>
</dbReference>
<accession>A0ABW2QC02</accession>
<proteinExistence type="predicted"/>
<reference evidence="2" key="1">
    <citation type="journal article" date="2019" name="Int. J. Syst. Evol. Microbiol.">
        <title>The Global Catalogue of Microorganisms (GCM) 10K type strain sequencing project: providing services to taxonomists for standard genome sequencing and annotation.</title>
        <authorList>
            <consortium name="The Broad Institute Genomics Platform"/>
            <consortium name="The Broad Institute Genome Sequencing Center for Infectious Disease"/>
            <person name="Wu L."/>
            <person name="Ma J."/>
        </authorList>
    </citation>
    <scope>NUCLEOTIDE SEQUENCE [LARGE SCALE GENOMIC DNA]</scope>
    <source>
        <strain evidence="2">JCM 1490</strain>
    </source>
</reference>
<keyword evidence="2" id="KW-1185">Reference proteome</keyword>